<evidence type="ECO:0000256" key="5">
    <source>
        <dbReference type="ARBA" id="ARBA00022741"/>
    </source>
</evidence>
<dbReference type="SUPFAM" id="SSF55785">
    <property type="entry name" value="PYP-like sensor domain (PAS domain)"/>
    <property type="match status" value="1"/>
</dbReference>
<evidence type="ECO:0000256" key="1">
    <source>
        <dbReference type="ARBA" id="ARBA00000085"/>
    </source>
</evidence>
<keyword evidence="3" id="KW-0597">Phosphoprotein</keyword>
<dbReference type="PANTHER" id="PTHR43065:SF10">
    <property type="entry name" value="PEROXIDE STRESS-ACTIVATED HISTIDINE KINASE MAK3"/>
    <property type="match status" value="1"/>
</dbReference>
<sequence length="717" mass="79740">MTAQQVHRNVADCLDDLRTKDRLLSSIHKISSLLTRSISLDTILMLIVKETTQVFGFSRLAVFLTDTDRGLLECRYIHGFSPDDSERALLLPYRLQDHDCVETRVALYGKTIYVRDYSNDPTLTPIDRKVSRIMRRVSTIAVPLKIKSRIIGLITADKDDVRLTLTKRDINILTTFANQASIFIENARLQEQNKRKIKQLLTLQEISKKTSSALNLDKLCQVICTSARQISKAIGSVLYLFDEEGKSLTIAAARGFDTAATRTVHLKKGVGLVGWVAKSGKPILVDDVGVDPQYHPILDNITSLLAVPLNSDKRTIGVLQVTSDERAAFTEDDLKLLLIYAGHAASLIRNARLYGQVMTERNFRENILESSPNSMITINLKKEVTSVNRRTEELFRLRRKDVLGVHVGEMFPAEIVRIVALALDDHAVVNRKEIQQNNRDNSPVILGVTSSLLRTHQGSLIGAMLIVRDLTEEKKTEELIRRLDRLTSLGQVSAGIAHEIRNPLTSINFNVQLLAKKGVASDTAQRLLADTQEGIDRIRILVKGMLGFAKPSLPSLQSDSLPRVIEGAIGLMDSQLKKKKIDVVLDLQSSLPQAVFDAHQIQQVLVNLLLNSMEAMPNGGIISITGRYEGRAAKHAAQIVLRISDKGSGIPRDHLSRIFNPFFTTKPEGTGLGLSIVHKIMEQHGASVDVVSEQNQGTTFILRFPIQLRKERGNVSI</sequence>
<dbReference type="InterPro" id="IPR035965">
    <property type="entry name" value="PAS-like_dom_sf"/>
</dbReference>
<evidence type="ECO:0000256" key="3">
    <source>
        <dbReference type="ARBA" id="ARBA00022553"/>
    </source>
</evidence>
<gene>
    <name evidence="11" type="ORF">HP555_10125</name>
</gene>
<evidence type="ECO:0000256" key="7">
    <source>
        <dbReference type="ARBA" id="ARBA00022840"/>
    </source>
</evidence>
<dbReference type="Gene3D" id="3.30.450.20">
    <property type="entry name" value="PAS domain"/>
    <property type="match status" value="1"/>
</dbReference>
<keyword evidence="12" id="KW-1185">Reference proteome</keyword>
<dbReference type="SUPFAM" id="SSF47384">
    <property type="entry name" value="Homodimeric domain of signal transducing histidine kinase"/>
    <property type="match status" value="1"/>
</dbReference>
<dbReference type="InterPro" id="IPR000014">
    <property type="entry name" value="PAS"/>
</dbReference>
<dbReference type="InterPro" id="IPR003018">
    <property type="entry name" value="GAF"/>
</dbReference>
<comment type="catalytic activity">
    <reaction evidence="1">
        <text>ATP + protein L-histidine = ADP + protein N-phospho-L-histidine.</text>
        <dbReference type="EC" id="2.7.13.3"/>
    </reaction>
</comment>
<dbReference type="KEGG" id="dog:HP555_10125"/>
<dbReference type="PROSITE" id="PS50113">
    <property type="entry name" value="PAC"/>
    <property type="match status" value="1"/>
</dbReference>
<dbReference type="EC" id="2.7.13.3" evidence="2"/>
<dbReference type="InterPro" id="IPR036097">
    <property type="entry name" value="HisK_dim/P_sf"/>
</dbReference>
<dbReference type="SUPFAM" id="SSF55874">
    <property type="entry name" value="ATPase domain of HSP90 chaperone/DNA topoisomerase II/histidine kinase"/>
    <property type="match status" value="1"/>
</dbReference>
<dbReference type="PROSITE" id="PS50109">
    <property type="entry name" value="HIS_KIN"/>
    <property type="match status" value="1"/>
</dbReference>
<evidence type="ECO:0000313" key="11">
    <source>
        <dbReference type="EMBL" id="QQG66193.1"/>
    </source>
</evidence>
<keyword evidence="4" id="KW-0808">Transferase</keyword>
<dbReference type="Pfam" id="PF00512">
    <property type="entry name" value="HisKA"/>
    <property type="match status" value="1"/>
</dbReference>
<dbReference type="RefSeq" id="WP_199262107.1">
    <property type="nucleotide sequence ID" value="NZ_CP054140.1"/>
</dbReference>
<feature type="domain" description="Histidine kinase" evidence="9">
    <location>
        <begin position="495"/>
        <end position="708"/>
    </location>
</feature>
<evidence type="ECO:0000256" key="6">
    <source>
        <dbReference type="ARBA" id="ARBA00022777"/>
    </source>
</evidence>
<dbReference type="SUPFAM" id="SSF55781">
    <property type="entry name" value="GAF domain-like"/>
    <property type="match status" value="2"/>
</dbReference>
<dbReference type="Gene3D" id="3.30.450.40">
    <property type="match status" value="2"/>
</dbReference>
<dbReference type="AlphaFoldDB" id="A0A7T5VE22"/>
<keyword evidence="8" id="KW-0902">Two-component regulatory system</keyword>
<dbReference type="SMART" id="SM00388">
    <property type="entry name" value="HisKA"/>
    <property type="match status" value="1"/>
</dbReference>
<accession>A0A7T5VE22</accession>
<dbReference type="Pfam" id="PF02518">
    <property type="entry name" value="HATPase_c"/>
    <property type="match status" value="1"/>
</dbReference>
<dbReference type="InterPro" id="IPR003661">
    <property type="entry name" value="HisK_dim/P_dom"/>
</dbReference>
<dbReference type="InterPro" id="IPR013656">
    <property type="entry name" value="PAS_4"/>
</dbReference>
<dbReference type="Gene3D" id="1.10.287.130">
    <property type="match status" value="1"/>
</dbReference>
<dbReference type="InterPro" id="IPR005467">
    <property type="entry name" value="His_kinase_dom"/>
</dbReference>
<evidence type="ECO:0000256" key="2">
    <source>
        <dbReference type="ARBA" id="ARBA00012438"/>
    </source>
</evidence>
<dbReference type="Gene3D" id="3.30.565.10">
    <property type="entry name" value="Histidine kinase-like ATPase, C-terminal domain"/>
    <property type="match status" value="1"/>
</dbReference>
<dbReference type="SMART" id="SM00065">
    <property type="entry name" value="GAF"/>
    <property type="match status" value="2"/>
</dbReference>
<dbReference type="CDD" id="cd00130">
    <property type="entry name" value="PAS"/>
    <property type="match status" value="1"/>
</dbReference>
<dbReference type="EMBL" id="CP054140">
    <property type="protein sequence ID" value="QQG66193.1"/>
    <property type="molecule type" value="Genomic_DNA"/>
</dbReference>
<dbReference type="GO" id="GO:0005524">
    <property type="term" value="F:ATP binding"/>
    <property type="evidence" value="ECO:0007669"/>
    <property type="project" value="UniProtKB-KW"/>
</dbReference>
<dbReference type="PANTHER" id="PTHR43065">
    <property type="entry name" value="SENSOR HISTIDINE KINASE"/>
    <property type="match status" value="1"/>
</dbReference>
<dbReference type="GO" id="GO:0000155">
    <property type="term" value="F:phosphorelay sensor kinase activity"/>
    <property type="evidence" value="ECO:0007669"/>
    <property type="project" value="InterPro"/>
</dbReference>
<evidence type="ECO:0000256" key="8">
    <source>
        <dbReference type="ARBA" id="ARBA00023012"/>
    </source>
</evidence>
<evidence type="ECO:0000256" key="4">
    <source>
        <dbReference type="ARBA" id="ARBA00022679"/>
    </source>
</evidence>
<dbReference type="Pfam" id="PF08448">
    <property type="entry name" value="PAS_4"/>
    <property type="match status" value="1"/>
</dbReference>
<evidence type="ECO:0000313" key="12">
    <source>
        <dbReference type="Proteomes" id="UP000596092"/>
    </source>
</evidence>
<evidence type="ECO:0000259" key="10">
    <source>
        <dbReference type="PROSITE" id="PS50113"/>
    </source>
</evidence>
<dbReference type="InterPro" id="IPR004358">
    <property type="entry name" value="Sig_transdc_His_kin-like_C"/>
</dbReference>
<reference evidence="11 12" key="1">
    <citation type="submission" date="2020-05" db="EMBL/GenBank/DDBJ databases">
        <title>Complete genome of Desulfobulbus oligotrophicus.</title>
        <authorList>
            <person name="Podar M."/>
        </authorList>
    </citation>
    <scope>NUCLEOTIDE SEQUENCE [LARGE SCALE GENOMIC DNA]</scope>
    <source>
        <strain evidence="11 12">Prop6</strain>
    </source>
</reference>
<evidence type="ECO:0000259" key="9">
    <source>
        <dbReference type="PROSITE" id="PS50109"/>
    </source>
</evidence>
<dbReference type="SMART" id="SM00387">
    <property type="entry name" value="HATPase_c"/>
    <property type="match status" value="1"/>
</dbReference>
<keyword evidence="7" id="KW-0067">ATP-binding</keyword>
<dbReference type="InterPro" id="IPR000700">
    <property type="entry name" value="PAS-assoc_C"/>
</dbReference>
<name>A0A7T5VE22_9BACT</name>
<keyword evidence="6" id="KW-0418">Kinase</keyword>
<dbReference type="Pfam" id="PF13185">
    <property type="entry name" value="GAF_2"/>
    <property type="match status" value="1"/>
</dbReference>
<dbReference type="SMART" id="SM00091">
    <property type="entry name" value="PAS"/>
    <property type="match status" value="1"/>
</dbReference>
<dbReference type="InterPro" id="IPR036890">
    <property type="entry name" value="HATPase_C_sf"/>
</dbReference>
<dbReference type="InterPro" id="IPR029016">
    <property type="entry name" value="GAF-like_dom_sf"/>
</dbReference>
<dbReference type="CDD" id="cd00082">
    <property type="entry name" value="HisKA"/>
    <property type="match status" value="1"/>
</dbReference>
<organism evidence="11 12">
    <name type="scientific">Desulfobulbus oligotrophicus</name>
    <dbReference type="NCBI Taxonomy" id="1909699"/>
    <lineage>
        <taxon>Bacteria</taxon>
        <taxon>Pseudomonadati</taxon>
        <taxon>Thermodesulfobacteriota</taxon>
        <taxon>Desulfobulbia</taxon>
        <taxon>Desulfobulbales</taxon>
        <taxon>Desulfobulbaceae</taxon>
        <taxon>Desulfobulbus</taxon>
    </lineage>
</organism>
<feature type="domain" description="PAC" evidence="10">
    <location>
        <begin position="430"/>
        <end position="482"/>
    </location>
</feature>
<dbReference type="Pfam" id="PF01590">
    <property type="entry name" value="GAF"/>
    <property type="match status" value="1"/>
</dbReference>
<dbReference type="NCBIfam" id="TIGR00229">
    <property type="entry name" value="sensory_box"/>
    <property type="match status" value="1"/>
</dbReference>
<dbReference type="InterPro" id="IPR003594">
    <property type="entry name" value="HATPase_dom"/>
</dbReference>
<dbReference type="Proteomes" id="UP000596092">
    <property type="component" value="Chromosome"/>
</dbReference>
<dbReference type="PRINTS" id="PR00344">
    <property type="entry name" value="BCTRLSENSOR"/>
</dbReference>
<protein>
    <recommendedName>
        <fullName evidence="2">histidine kinase</fullName>
        <ecNumber evidence="2">2.7.13.3</ecNumber>
    </recommendedName>
</protein>
<keyword evidence="5" id="KW-0547">Nucleotide-binding</keyword>
<proteinExistence type="predicted"/>